<accession>W7JU15</accession>
<feature type="transmembrane region" description="Helical" evidence="1">
    <location>
        <begin position="6"/>
        <end position="24"/>
    </location>
</feature>
<dbReference type="AlphaFoldDB" id="W7JU15"/>
<evidence type="ECO:0000313" key="2">
    <source>
        <dbReference type="EMBL" id="EWC88428.1"/>
    </source>
</evidence>
<keyword evidence="1" id="KW-0812">Transmembrane</keyword>
<keyword evidence="3" id="KW-1185">Reference proteome</keyword>
<reference evidence="2 3" key="1">
    <citation type="submission" date="2013-02" db="EMBL/GenBank/DDBJ databases">
        <title>The Genome Sequence of Plasmodium falciparum NF54.</title>
        <authorList>
            <consortium name="The Broad Institute Genome Sequencing Platform"/>
            <consortium name="The Broad Institute Genome Sequencing Center for Infectious Disease"/>
            <person name="Neafsey D."/>
            <person name="Cheeseman I."/>
            <person name="Volkman S."/>
            <person name="Adams J."/>
            <person name="Walker B."/>
            <person name="Young S.K."/>
            <person name="Zeng Q."/>
            <person name="Gargeya S."/>
            <person name="Fitzgerald M."/>
            <person name="Haas B."/>
            <person name="Abouelleil A."/>
            <person name="Alvarado L."/>
            <person name="Arachchi H.M."/>
            <person name="Berlin A.M."/>
            <person name="Chapman S.B."/>
            <person name="Dewar J."/>
            <person name="Goldberg J."/>
            <person name="Griggs A."/>
            <person name="Gujja S."/>
            <person name="Hansen M."/>
            <person name="Howarth C."/>
            <person name="Imamovic A."/>
            <person name="Larimer J."/>
            <person name="McCowan C."/>
            <person name="Murphy C."/>
            <person name="Neiman D."/>
            <person name="Pearson M."/>
            <person name="Priest M."/>
            <person name="Roberts A."/>
            <person name="Saif S."/>
            <person name="Shea T."/>
            <person name="Sisk P."/>
            <person name="Sykes S."/>
            <person name="Wortman J."/>
            <person name="Nusbaum C."/>
            <person name="Birren B."/>
        </authorList>
    </citation>
    <scope>NUCLEOTIDE SEQUENCE [LARGE SCALE GENOMIC DNA]</scope>
    <source>
        <strain evidence="2 3">NF54</strain>
    </source>
</reference>
<dbReference type="EMBL" id="KE123814">
    <property type="protein sequence ID" value="EWC88428.1"/>
    <property type="molecule type" value="Genomic_DNA"/>
</dbReference>
<dbReference type="Proteomes" id="UP000030673">
    <property type="component" value="Unassembled WGS sequence"/>
</dbReference>
<evidence type="ECO:0000313" key="3">
    <source>
        <dbReference type="Proteomes" id="UP000030673"/>
    </source>
</evidence>
<keyword evidence="1" id="KW-0472">Membrane</keyword>
<organism evidence="2 3">
    <name type="scientific">Plasmodium falciparum (isolate NF54)</name>
    <dbReference type="NCBI Taxonomy" id="5843"/>
    <lineage>
        <taxon>Eukaryota</taxon>
        <taxon>Sar</taxon>
        <taxon>Alveolata</taxon>
        <taxon>Apicomplexa</taxon>
        <taxon>Aconoidasida</taxon>
        <taxon>Haemosporida</taxon>
        <taxon>Plasmodiidae</taxon>
        <taxon>Plasmodium</taxon>
        <taxon>Plasmodium (Laverania)</taxon>
    </lineage>
</organism>
<keyword evidence="1" id="KW-1133">Transmembrane helix</keyword>
<gene>
    <name evidence="2" type="ORF">PFNF54_02747</name>
</gene>
<sequence>MNYKTYTSFSILNTFFFFYYYFIFINICEKSISSVYEEELAKAKKIMATLEDIEIDLYEELIKLNILKYNAKRAYINLKLLNRIKCFIFYNLISLFVTEKIQIWKYIKELFTRYKIFIILYNV</sequence>
<proteinExistence type="predicted"/>
<dbReference type="OMA" id="RIKCFIF"/>
<protein>
    <submittedName>
        <fullName evidence="2">Uncharacterized protein</fullName>
    </submittedName>
</protein>
<name>W7JU15_PLAFO</name>
<evidence type="ECO:0000256" key="1">
    <source>
        <dbReference type="SAM" id="Phobius"/>
    </source>
</evidence>